<keyword evidence="4 6" id="KW-0238">DNA-binding</keyword>
<evidence type="ECO:0000256" key="2">
    <source>
        <dbReference type="ARBA" id="ARBA00023015"/>
    </source>
</evidence>
<dbReference type="GO" id="GO:0006352">
    <property type="term" value="P:DNA-templated transcription initiation"/>
    <property type="evidence" value="ECO:0007669"/>
    <property type="project" value="UniProtKB-UniRule"/>
</dbReference>
<dbReference type="RefSeq" id="WP_055657486.1">
    <property type="nucleotide sequence ID" value="NZ_CABIXC010000010.1"/>
</dbReference>
<feature type="short sequence motif" description="Polymerase core binding" evidence="6">
    <location>
        <begin position="45"/>
        <end position="58"/>
    </location>
</feature>
<dbReference type="GO" id="GO:0005737">
    <property type="term" value="C:cytoplasm"/>
    <property type="evidence" value="ECO:0007669"/>
    <property type="project" value="UniProtKB-SubCell"/>
</dbReference>
<comment type="subcellular location">
    <subcellularLocation>
        <location evidence="6">Cytoplasm</location>
    </subcellularLocation>
</comment>
<dbReference type="InterPro" id="IPR007627">
    <property type="entry name" value="RNA_pol_sigma70_r2"/>
</dbReference>
<comment type="function">
    <text evidence="6">Sigma factors are initiation factors that promote the attachment of RNA polymerase to specific initiation sites and are then released.</text>
</comment>
<protein>
    <recommendedName>
        <fullName evidence="6">RNA polymerase sigma factor SigI</fullName>
    </recommendedName>
</protein>
<evidence type="ECO:0000256" key="6">
    <source>
        <dbReference type="HAMAP-Rule" id="MF_02064"/>
    </source>
</evidence>
<keyword evidence="2 6" id="KW-0805">Transcription regulation</keyword>
<comment type="similarity">
    <text evidence="6">Belongs to the sigma-70 factor family. SigI subfamily.</text>
</comment>
<organism evidence="8 9">
    <name type="scientific">Hungatella hathewayi</name>
    <dbReference type="NCBI Taxonomy" id="154046"/>
    <lineage>
        <taxon>Bacteria</taxon>
        <taxon>Bacillati</taxon>
        <taxon>Bacillota</taxon>
        <taxon>Clostridia</taxon>
        <taxon>Lachnospirales</taxon>
        <taxon>Lachnospiraceae</taxon>
        <taxon>Hungatella</taxon>
    </lineage>
</organism>
<evidence type="ECO:0000313" key="8">
    <source>
        <dbReference type="EMBL" id="CUO69230.1"/>
    </source>
</evidence>
<gene>
    <name evidence="6 8" type="primary">sigI</name>
    <name evidence="8" type="ORF">ERS852407_03616</name>
</gene>
<proteinExistence type="inferred from homology"/>
<dbReference type="Proteomes" id="UP000095651">
    <property type="component" value="Unassembled WGS sequence"/>
</dbReference>
<dbReference type="GO" id="GO:0003677">
    <property type="term" value="F:DNA binding"/>
    <property type="evidence" value="ECO:0007669"/>
    <property type="project" value="UniProtKB-UniRule"/>
</dbReference>
<dbReference type="SUPFAM" id="SSF88946">
    <property type="entry name" value="Sigma2 domain of RNA polymerase sigma factors"/>
    <property type="match status" value="1"/>
</dbReference>
<dbReference type="Gene3D" id="1.10.1740.10">
    <property type="match status" value="1"/>
</dbReference>
<accession>A0A174H817</accession>
<keyword evidence="3 6" id="KW-0731">Sigma factor</keyword>
<evidence type="ECO:0000256" key="1">
    <source>
        <dbReference type="ARBA" id="ARBA00022490"/>
    </source>
</evidence>
<feature type="domain" description="RNA polymerase sigma-70 region 2" evidence="7">
    <location>
        <begin position="22"/>
        <end position="89"/>
    </location>
</feature>
<evidence type="ECO:0000313" key="9">
    <source>
        <dbReference type="Proteomes" id="UP000095651"/>
    </source>
</evidence>
<comment type="subunit">
    <text evidence="6">Interacts with RsgI.</text>
</comment>
<evidence type="ECO:0000256" key="3">
    <source>
        <dbReference type="ARBA" id="ARBA00023082"/>
    </source>
</evidence>
<dbReference type="EMBL" id="CYZE01000010">
    <property type="protein sequence ID" value="CUO69230.1"/>
    <property type="molecule type" value="Genomic_DNA"/>
</dbReference>
<comment type="activity regulation">
    <text evidence="6">Negatively regulated by the anti-sigma-I factor RsgI.</text>
</comment>
<dbReference type="InterPro" id="IPR013325">
    <property type="entry name" value="RNA_pol_sigma_r2"/>
</dbReference>
<keyword evidence="6" id="KW-0346">Stress response</keyword>
<keyword evidence="5 6" id="KW-0804">Transcription</keyword>
<dbReference type="HAMAP" id="MF_02064">
    <property type="entry name" value="Sigma70_SigI"/>
    <property type="match status" value="1"/>
</dbReference>
<dbReference type="GO" id="GO:0016987">
    <property type="term" value="F:sigma factor activity"/>
    <property type="evidence" value="ECO:0007669"/>
    <property type="project" value="UniProtKB-UniRule"/>
</dbReference>
<keyword evidence="1 6" id="KW-0963">Cytoplasm</keyword>
<dbReference type="Pfam" id="PF04542">
    <property type="entry name" value="Sigma70_r2"/>
    <property type="match status" value="1"/>
</dbReference>
<dbReference type="AlphaFoldDB" id="A0A174H817"/>
<feature type="DNA-binding region" description="H-T-H motif" evidence="6">
    <location>
        <begin position="185"/>
        <end position="204"/>
    </location>
</feature>
<dbReference type="InterPro" id="IPR014244">
    <property type="entry name" value="RNA_pol_sigma-I"/>
</dbReference>
<evidence type="ECO:0000256" key="4">
    <source>
        <dbReference type="ARBA" id="ARBA00023125"/>
    </source>
</evidence>
<name>A0A174H817_9FIRM</name>
<evidence type="ECO:0000256" key="5">
    <source>
        <dbReference type="ARBA" id="ARBA00023163"/>
    </source>
</evidence>
<sequence>MNDIENRIKKAQSDSAELEQLLSDYLPLLKKQAGAAASPLLDYEDRLSLAMLTFVSCVRQYTENRGSFISFFSVCFHNRINDEIRRKNRYLKSIQPSGFDAAELEAAAGKASLEAYDREQERLSLCEEIDRLSEAIGVYGVVWKDLPRICPKQARAKATCRQLAAAVLLNPEFHAMFFEQKKLPQAQLASALFISPKTIEKHRKYIVTLIILLSGDYPGIRAFLPQYREVIPIEDGNYH</sequence>
<evidence type="ECO:0000259" key="7">
    <source>
        <dbReference type="Pfam" id="PF04542"/>
    </source>
</evidence>
<reference evidence="8 9" key="1">
    <citation type="submission" date="2015-09" db="EMBL/GenBank/DDBJ databases">
        <authorList>
            <consortium name="Pathogen Informatics"/>
        </authorList>
    </citation>
    <scope>NUCLEOTIDE SEQUENCE [LARGE SCALE GENOMIC DNA]</scope>
    <source>
        <strain evidence="8 9">2789STDY5608850</strain>
    </source>
</reference>